<dbReference type="NCBIfam" id="NF003468">
    <property type="entry name" value="PRK05093.1"/>
    <property type="match status" value="1"/>
</dbReference>
<feature type="binding site" evidence="4">
    <location>
        <position position="136"/>
    </location>
    <ligand>
        <name>pyridoxal 5'-phosphate</name>
        <dbReference type="ChEBI" id="CHEBI:597326"/>
    </ligand>
</feature>
<comment type="cofactor">
    <cofactor evidence="4">
        <name>pyridoxal 5'-phosphate</name>
        <dbReference type="ChEBI" id="CHEBI:597326"/>
    </cofactor>
    <text evidence="4">Binds 1 pyridoxal phosphate per subunit.</text>
</comment>
<dbReference type="PIRSF" id="PIRSF000521">
    <property type="entry name" value="Transaminase_4ab_Lys_Orn"/>
    <property type="match status" value="1"/>
</dbReference>
<dbReference type="Gene3D" id="3.40.640.10">
    <property type="entry name" value="Type I PLP-dependent aspartate aminotransferase-like (Major domain)"/>
    <property type="match status" value="1"/>
</dbReference>
<comment type="catalytic activity">
    <reaction evidence="4">
        <text>N(2)-acetyl-L-ornithine + 2-oxoglutarate = N-acetyl-L-glutamate 5-semialdehyde + L-glutamate</text>
        <dbReference type="Rhea" id="RHEA:18049"/>
        <dbReference type="ChEBI" id="CHEBI:16810"/>
        <dbReference type="ChEBI" id="CHEBI:29123"/>
        <dbReference type="ChEBI" id="CHEBI:29985"/>
        <dbReference type="ChEBI" id="CHEBI:57805"/>
        <dbReference type="EC" id="2.6.1.11"/>
    </reaction>
</comment>
<proteinExistence type="inferred from homology"/>
<keyword evidence="1 4" id="KW-0032">Aminotransferase</keyword>
<dbReference type="PANTHER" id="PTHR11986:SF113">
    <property type="entry name" value="SUCCINYLORNITHINE TRANSAMINASE"/>
    <property type="match status" value="1"/>
</dbReference>
<dbReference type="CDD" id="cd00610">
    <property type="entry name" value="OAT_like"/>
    <property type="match status" value="1"/>
</dbReference>
<evidence type="ECO:0000256" key="3">
    <source>
        <dbReference type="ARBA" id="ARBA00022898"/>
    </source>
</evidence>
<dbReference type="EMBL" id="JAFKCS010000005">
    <property type="protein sequence ID" value="MBN7819636.1"/>
    <property type="molecule type" value="Genomic_DNA"/>
</dbReference>
<gene>
    <name evidence="4" type="primary">argD</name>
    <name evidence="5" type="ORF">J0A65_07150</name>
</gene>
<accession>A0ABS3CRB4</accession>
<keyword evidence="4" id="KW-0028">Amino-acid biosynthesis</keyword>
<dbReference type="EC" id="2.6.1.11" evidence="4"/>
<comment type="subunit">
    <text evidence="4">Homodimer.</text>
</comment>
<keyword evidence="3 4" id="KW-0663">Pyridoxal phosphate</keyword>
<dbReference type="InterPro" id="IPR005814">
    <property type="entry name" value="Aminotrans_3"/>
</dbReference>
<dbReference type="NCBIfam" id="NF002325">
    <property type="entry name" value="PRK01278.1"/>
    <property type="match status" value="1"/>
</dbReference>
<feature type="binding site" evidence="4">
    <location>
        <begin position="221"/>
        <end position="224"/>
    </location>
    <ligand>
        <name>pyridoxal 5'-phosphate</name>
        <dbReference type="ChEBI" id="CHEBI:597326"/>
    </ligand>
</feature>
<sequence>MKVTRALFDDVMAPNYNPAAMIPVRGQGSRVWDQEGVEYVDFAGGIAVNSLGHCHPAMVAALKEQSEKLWHLSNVFTNEPALRLAKKLTDVTFAERVYFANSGAEANEAALKLARRWALEHYGEDKSQIIAFKQGFHGRTFFTVTVGGQPAYSDGFGPKPAAVEHATYNDLDSLKALISEKTCAVMLEPLQGEGGIISPTSEFIQGVRELCNKHNALMIFDEVQSGVGRTGELYAYMGLGVTPDILTTAKALGGGFPIGAMLTTKDIAASLKVGTHGSTYGGNPLACAVSEAVLDIVNTSEVLDGVKRKEQLFRDGLAAINAKYDVFSEVRGKGLLLGAVLNEKYQGRSRDFLVAAVAEQLMCLVAGANVVRFAPSLIIPDEDIQEGLARFERAVAKVVQG</sequence>
<dbReference type="SUPFAM" id="SSF53383">
    <property type="entry name" value="PLP-dependent transferases"/>
    <property type="match status" value="1"/>
</dbReference>
<name>A0ABS3CRB4_9ALTE</name>
<keyword evidence="4" id="KW-0963">Cytoplasm</keyword>
<evidence type="ECO:0000313" key="5">
    <source>
        <dbReference type="EMBL" id="MBN7819636.1"/>
    </source>
</evidence>
<organism evidence="5 6">
    <name type="scientific">Bowmanella yangjiangensis</name>
    <dbReference type="NCBI Taxonomy" id="2811230"/>
    <lineage>
        <taxon>Bacteria</taxon>
        <taxon>Pseudomonadati</taxon>
        <taxon>Pseudomonadota</taxon>
        <taxon>Gammaproteobacteria</taxon>
        <taxon>Alteromonadales</taxon>
        <taxon>Alteromonadaceae</taxon>
        <taxon>Bowmanella</taxon>
    </lineage>
</organism>
<feature type="modified residue" description="N6-(pyridoxal phosphate)lysine" evidence="4">
    <location>
        <position position="250"/>
    </location>
</feature>
<dbReference type="InterPro" id="IPR017652">
    <property type="entry name" value="Ac/SucOrn_transaminase_bac"/>
</dbReference>
<feature type="binding site" evidence="4">
    <location>
        <position position="278"/>
    </location>
    <ligand>
        <name>N(2)-acetyl-L-ornithine</name>
        <dbReference type="ChEBI" id="CHEBI:57805"/>
    </ligand>
</feature>
<feature type="binding site" evidence="4">
    <location>
        <position position="139"/>
    </location>
    <ligand>
        <name>N(2)-acetyl-L-ornithine</name>
        <dbReference type="ChEBI" id="CHEBI:57805"/>
    </ligand>
</feature>
<dbReference type="PANTHER" id="PTHR11986">
    <property type="entry name" value="AMINOTRANSFERASE CLASS III"/>
    <property type="match status" value="1"/>
</dbReference>
<dbReference type="InterPro" id="IPR049704">
    <property type="entry name" value="Aminotrans_3_PPA_site"/>
</dbReference>
<dbReference type="InterPro" id="IPR015424">
    <property type="entry name" value="PyrdxlP-dep_Trfase"/>
</dbReference>
<evidence type="ECO:0000256" key="4">
    <source>
        <dbReference type="HAMAP-Rule" id="MF_01107"/>
    </source>
</evidence>
<comment type="similarity">
    <text evidence="4">Belongs to the class-III pyridoxal-phosphate-dependent aminotransferase family. ArgD subfamily.</text>
</comment>
<dbReference type="Gene3D" id="3.90.1150.10">
    <property type="entry name" value="Aspartate Aminotransferase, domain 1"/>
    <property type="match status" value="1"/>
</dbReference>
<dbReference type="GO" id="GO:0008483">
    <property type="term" value="F:transaminase activity"/>
    <property type="evidence" value="ECO:0007669"/>
    <property type="project" value="UniProtKB-KW"/>
</dbReference>
<dbReference type="InterPro" id="IPR015422">
    <property type="entry name" value="PyrdxlP-dep_Trfase_small"/>
</dbReference>
<keyword evidence="4" id="KW-0055">Arginine biosynthesis</keyword>
<comment type="caution">
    <text evidence="5">The sequence shown here is derived from an EMBL/GenBank/DDBJ whole genome shotgun (WGS) entry which is preliminary data.</text>
</comment>
<feature type="binding site" evidence="4">
    <location>
        <position position="279"/>
    </location>
    <ligand>
        <name>pyridoxal 5'-phosphate</name>
        <dbReference type="ChEBI" id="CHEBI:597326"/>
    </ligand>
</feature>
<comment type="subcellular location">
    <subcellularLocation>
        <location evidence="4">Cytoplasm</location>
    </subcellularLocation>
</comment>
<protein>
    <recommendedName>
        <fullName evidence="4">Acetylornithine aminotransferase</fullName>
        <shortName evidence="4">ACOAT</shortName>
        <ecNumber evidence="4">2.6.1.11</ecNumber>
    </recommendedName>
</protein>
<dbReference type="HAMAP" id="MF_01107">
    <property type="entry name" value="ArgD_aminotrans_3"/>
    <property type="match status" value="1"/>
</dbReference>
<dbReference type="InterPro" id="IPR015421">
    <property type="entry name" value="PyrdxlP-dep_Trfase_major"/>
</dbReference>
<evidence type="ECO:0000256" key="2">
    <source>
        <dbReference type="ARBA" id="ARBA00022679"/>
    </source>
</evidence>
<reference evidence="5 6" key="1">
    <citation type="submission" date="2021-03" db="EMBL/GenBank/DDBJ databases">
        <title>novel species isolated from a fishpond in China.</title>
        <authorList>
            <person name="Lu H."/>
            <person name="Cai Z."/>
        </authorList>
    </citation>
    <scope>NUCLEOTIDE SEQUENCE [LARGE SCALE GENOMIC DNA]</scope>
    <source>
        <strain evidence="5 6">Y57</strain>
    </source>
</reference>
<evidence type="ECO:0000313" key="6">
    <source>
        <dbReference type="Proteomes" id="UP000663992"/>
    </source>
</evidence>
<comment type="miscellaneous">
    <text evidence="4">May also have succinyldiaminopimelate aminotransferase activity, thus carrying out the corresponding step in lysine biosynthesis.</text>
</comment>
<dbReference type="NCBIfam" id="NF009047">
    <property type="entry name" value="PRK12381.1"/>
    <property type="match status" value="1"/>
</dbReference>
<dbReference type="NCBIfam" id="TIGR00707">
    <property type="entry name" value="argD"/>
    <property type="match status" value="1"/>
</dbReference>
<evidence type="ECO:0000256" key="1">
    <source>
        <dbReference type="ARBA" id="ARBA00022576"/>
    </source>
</evidence>
<feature type="binding site" evidence="4">
    <location>
        <begin position="103"/>
        <end position="104"/>
    </location>
    <ligand>
        <name>pyridoxal 5'-phosphate</name>
        <dbReference type="ChEBI" id="CHEBI:597326"/>
    </ligand>
</feature>
<dbReference type="Pfam" id="PF00202">
    <property type="entry name" value="Aminotran_3"/>
    <property type="match status" value="1"/>
</dbReference>
<dbReference type="RefSeq" id="WP_206593453.1">
    <property type="nucleotide sequence ID" value="NZ_JAFKCS010000005.1"/>
</dbReference>
<keyword evidence="2 4" id="KW-0808">Transferase</keyword>
<comment type="pathway">
    <text evidence="4">Amino-acid biosynthesis; L-arginine biosynthesis; N(2)-acetyl-L-ornithine from L-glutamate: step 4/4.</text>
</comment>
<dbReference type="InterPro" id="IPR050103">
    <property type="entry name" value="Class-III_PLP-dep_AT"/>
</dbReference>
<keyword evidence="6" id="KW-1185">Reference proteome</keyword>
<dbReference type="NCBIfam" id="TIGR03246">
    <property type="entry name" value="arg_catab_astC"/>
    <property type="match status" value="1"/>
</dbReference>
<dbReference type="InterPro" id="IPR004636">
    <property type="entry name" value="AcOrn/SuccOrn_fam"/>
</dbReference>
<dbReference type="PROSITE" id="PS00600">
    <property type="entry name" value="AA_TRANSFER_CLASS_3"/>
    <property type="match status" value="1"/>
</dbReference>
<dbReference type="Proteomes" id="UP000663992">
    <property type="component" value="Unassembled WGS sequence"/>
</dbReference>